<comment type="caution">
    <text evidence="7">The sequence shown here is derived from an EMBL/GenBank/DDBJ whole genome shotgun (WGS) entry which is preliminary data.</text>
</comment>
<feature type="transmembrane region" description="Helical" evidence="5">
    <location>
        <begin position="61"/>
        <end position="86"/>
    </location>
</feature>
<accession>A0A839QIN4</accession>
<name>A0A839QIN4_9MICC</name>
<dbReference type="PRINTS" id="PR01036">
    <property type="entry name" value="TCRTETB"/>
</dbReference>
<keyword evidence="8" id="KW-1185">Reference proteome</keyword>
<dbReference type="AlphaFoldDB" id="A0A839QIN4"/>
<reference evidence="7 8" key="1">
    <citation type="submission" date="2020-08" db="EMBL/GenBank/DDBJ databases">
        <title>Sequencing the genomes of 1000 actinobacteria strains.</title>
        <authorList>
            <person name="Klenk H.-P."/>
        </authorList>
    </citation>
    <scope>NUCLEOTIDE SEQUENCE [LARGE SCALE GENOMIC DNA]</scope>
    <source>
        <strain evidence="7 8">DSM 22826</strain>
    </source>
</reference>
<dbReference type="EMBL" id="JACHVS010000001">
    <property type="protein sequence ID" value="MBB2994395.1"/>
    <property type="molecule type" value="Genomic_DNA"/>
</dbReference>
<feature type="transmembrane region" description="Helical" evidence="5">
    <location>
        <begin position="6"/>
        <end position="27"/>
    </location>
</feature>
<evidence type="ECO:0000259" key="6">
    <source>
        <dbReference type="PROSITE" id="PS50850"/>
    </source>
</evidence>
<dbReference type="InterPro" id="IPR020846">
    <property type="entry name" value="MFS_dom"/>
</dbReference>
<feature type="transmembrane region" description="Helical" evidence="5">
    <location>
        <begin position="124"/>
        <end position="146"/>
    </location>
</feature>
<feature type="transmembrane region" description="Helical" evidence="5">
    <location>
        <begin position="34"/>
        <end position="55"/>
    </location>
</feature>
<feature type="transmembrane region" description="Helical" evidence="5">
    <location>
        <begin position="98"/>
        <end position="118"/>
    </location>
</feature>
<dbReference type="SUPFAM" id="SSF103473">
    <property type="entry name" value="MFS general substrate transporter"/>
    <property type="match status" value="1"/>
</dbReference>
<evidence type="ECO:0000256" key="5">
    <source>
        <dbReference type="SAM" id="Phobius"/>
    </source>
</evidence>
<protein>
    <submittedName>
        <fullName evidence="7">MFS family permease</fullName>
    </submittedName>
</protein>
<dbReference type="GO" id="GO:0022857">
    <property type="term" value="F:transmembrane transporter activity"/>
    <property type="evidence" value="ECO:0007669"/>
    <property type="project" value="InterPro"/>
</dbReference>
<evidence type="ECO:0000313" key="7">
    <source>
        <dbReference type="EMBL" id="MBB2994395.1"/>
    </source>
</evidence>
<dbReference type="PANTHER" id="PTHR23501">
    <property type="entry name" value="MAJOR FACILITATOR SUPERFAMILY"/>
    <property type="match status" value="1"/>
</dbReference>
<keyword evidence="3 5" id="KW-1133">Transmembrane helix</keyword>
<organism evidence="7 8">
    <name type="scientific">Paeniglutamicibacter cryotolerans</name>
    <dbReference type="NCBI Taxonomy" id="670079"/>
    <lineage>
        <taxon>Bacteria</taxon>
        <taxon>Bacillati</taxon>
        <taxon>Actinomycetota</taxon>
        <taxon>Actinomycetes</taxon>
        <taxon>Micrococcales</taxon>
        <taxon>Micrococcaceae</taxon>
        <taxon>Paeniglutamicibacter</taxon>
    </lineage>
</organism>
<proteinExistence type="predicted"/>
<evidence type="ECO:0000256" key="1">
    <source>
        <dbReference type="ARBA" id="ARBA00004651"/>
    </source>
</evidence>
<evidence type="ECO:0000256" key="3">
    <source>
        <dbReference type="ARBA" id="ARBA00022989"/>
    </source>
</evidence>
<dbReference type="PROSITE" id="PS50850">
    <property type="entry name" value="MFS"/>
    <property type="match status" value="1"/>
</dbReference>
<keyword evidence="4 5" id="KW-0472">Membrane</keyword>
<feature type="domain" description="Major facilitator superfamily (MFS) profile" evidence="6">
    <location>
        <begin position="1"/>
        <end position="185"/>
    </location>
</feature>
<evidence type="ECO:0000256" key="2">
    <source>
        <dbReference type="ARBA" id="ARBA00022692"/>
    </source>
</evidence>
<dbReference type="Pfam" id="PF07690">
    <property type="entry name" value="MFS_1"/>
    <property type="match status" value="1"/>
</dbReference>
<evidence type="ECO:0000313" key="8">
    <source>
        <dbReference type="Proteomes" id="UP000523000"/>
    </source>
</evidence>
<dbReference type="Gene3D" id="1.20.1250.20">
    <property type="entry name" value="MFS general substrate transporter like domains"/>
    <property type="match status" value="1"/>
</dbReference>
<sequence>MSARAVQGIAMGGLMALVQSIMGSIIAPRERGRYAGYMGAVMAVATVSGPLLGGVITDALNWRWCFFVSVPLAVLAVILLQLKLDLSTARRAGIRSDYLGCVLVSIAAAIPMLWVTFAGSDYDWISWQSGLFLAAFLVVASGAVFVELQAPEPMIPIRVLGNKTAVWMIVASVGAGVGMFGSGVF</sequence>
<evidence type="ECO:0000256" key="4">
    <source>
        <dbReference type="ARBA" id="ARBA00023136"/>
    </source>
</evidence>
<comment type="subcellular location">
    <subcellularLocation>
        <location evidence="1">Cell membrane</location>
        <topology evidence="1">Multi-pass membrane protein</topology>
    </subcellularLocation>
</comment>
<dbReference type="PANTHER" id="PTHR23501:SF197">
    <property type="entry name" value="COMD"/>
    <property type="match status" value="1"/>
</dbReference>
<dbReference type="InterPro" id="IPR011701">
    <property type="entry name" value="MFS"/>
</dbReference>
<keyword evidence="2 5" id="KW-0812">Transmembrane</keyword>
<gene>
    <name evidence="7" type="ORF">E9229_000586</name>
</gene>
<dbReference type="GO" id="GO:0005886">
    <property type="term" value="C:plasma membrane"/>
    <property type="evidence" value="ECO:0007669"/>
    <property type="project" value="UniProtKB-SubCell"/>
</dbReference>
<dbReference type="Proteomes" id="UP000523000">
    <property type="component" value="Unassembled WGS sequence"/>
</dbReference>
<dbReference type="InterPro" id="IPR036259">
    <property type="entry name" value="MFS_trans_sf"/>
</dbReference>
<feature type="transmembrane region" description="Helical" evidence="5">
    <location>
        <begin position="166"/>
        <end position="184"/>
    </location>
</feature>